<dbReference type="InterPro" id="IPR013858">
    <property type="entry name" value="Peptidase_M10B_C"/>
</dbReference>
<dbReference type="AlphaFoldDB" id="A0A060CFI3"/>
<dbReference type="InterPro" id="IPR018511">
    <property type="entry name" value="Hemolysin-typ_Ca-bd_CS"/>
</dbReference>
<comment type="subcellular location">
    <subcellularLocation>
        <location evidence="2">Secreted</location>
    </subcellularLocation>
</comment>
<proteinExistence type="predicted"/>
<dbReference type="GO" id="GO:0005615">
    <property type="term" value="C:extracellular space"/>
    <property type="evidence" value="ECO:0007669"/>
    <property type="project" value="InterPro"/>
</dbReference>
<feature type="domain" description="Peptidase M10 serralysin C-terminal" evidence="5">
    <location>
        <begin position="57"/>
        <end position="161"/>
    </location>
</feature>
<dbReference type="Pfam" id="PF00353">
    <property type="entry name" value="HemolysinCabind"/>
    <property type="match status" value="1"/>
</dbReference>
<organism evidence="6">
    <name type="scientific">uncultured Rhizobium sp</name>
    <dbReference type="NCBI Taxonomy" id="155567"/>
    <lineage>
        <taxon>Bacteria</taxon>
        <taxon>Pseudomonadati</taxon>
        <taxon>Pseudomonadota</taxon>
        <taxon>Alphaproteobacteria</taxon>
        <taxon>Hyphomicrobiales</taxon>
        <taxon>Rhizobiaceae</taxon>
        <taxon>Rhizobium/Agrobacterium group</taxon>
        <taxon>Rhizobium</taxon>
        <taxon>environmental samples</taxon>
    </lineage>
</organism>
<sequence length="165" mass="17548">RGDTYSSIENLTGTRKADALTGNSHANTISGLDGDDRLFGGGGKDLLDGGRGDDVLVGGSGSDKLIGGAGADHFVYESIKDSGTTNSKRDLILDFSRKQKDKIDLSAIDAVSRGRDDDFHFIGDDRFSKHAGELRYEHKGGDTIVSADVNGDGRADFAIRFDAHI</sequence>
<dbReference type="Pfam" id="PF08548">
    <property type="entry name" value="Peptidase_M10_C"/>
    <property type="match status" value="1"/>
</dbReference>
<dbReference type="SUPFAM" id="SSF51120">
    <property type="entry name" value="beta-Roll"/>
    <property type="match status" value="1"/>
</dbReference>
<evidence type="ECO:0000259" key="5">
    <source>
        <dbReference type="Pfam" id="PF08548"/>
    </source>
</evidence>
<evidence type="ECO:0000256" key="2">
    <source>
        <dbReference type="ARBA" id="ARBA00004613"/>
    </source>
</evidence>
<feature type="non-terminal residue" evidence="6">
    <location>
        <position position="165"/>
    </location>
</feature>
<accession>A0A060CFI3</accession>
<dbReference type="GO" id="GO:0005509">
    <property type="term" value="F:calcium ion binding"/>
    <property type="evidence" value="ECO:0007669"/>
    <property type="project" value="InterPro"/>
</dbReference>
<dbReference type="PROSITE" id="PS00330">
    <property type="entry name" value="HEMOLYSIN_CALCIUM"/>
    <property type="match status" value="3"/>
</dbReference>
<dbReference type="InterPro" id="IPR001343">
    <property type="entry name" value="Hemolysn_Ca-bd"/>
</dbReference>
<feature type="non-terminal residue" evidence="6">
    <location>
        <position position="1"/>
    </location>
</feature>
<keyword evidence="4" id="KW-0677">Repeat</keyword>
<reference evidence="6" key="1">
    <citation type="journal article" date="2013" name="Environ. Microbiol.">
        <title>Seasonally variable intestinal metagenomes of the red palm weevil (Rhynchophorus ferrugineus).</title>
        <authorList>
            <person name="Jia S."/>
            <person name="Zhang X."/>
            <person name="Zhang G."/>
            <person name="Yin A."/>
            <person name="Zhang S."/>
            <person name="Li F."/>
            <person name="Wang L."/>
            <person name="Zhao D."/>
            <person name="Yun Q."/>
            <person name="Tala"/>
            <person name="Wang J."/>
            <person name="Sun G."/>
            <person name="Baabdullah M."/>
            <person name="Yu X."/>
            <person name="Hu S."/>
            <person name="Al-Mssallem I.S."/>
            <person name="Yu J."/>
        </authorList>
    </citation>
    <scope>NUCLEOTIDE SEQUENCE</scope>
</reference>
<evidence type="ECO:0000256" key="4">
    <source>
        <dbReference type="ARBA" id="ARBA00022737"/>
    </source>
</evidence>
<evidence type="ECO:0000256" key="1">
    <source>
        <dbReference type="ARBA" id="ARBA00001913"/>
    </source>
</evidence>
<evidence type="ECO:0000256" key="3">
    <source>
        <dbReference type="ARBA" id="ARBA00022525"/>
    </source>
</evidence>
<dbReference type="EMBL" id="KF124201">
    <property type="protein sequence ID" value="AIA91516.1"/>
    <property type="molecule type" value="Genomic_DNA"/>
</dbReference>
<dbReference type="Gene3D" id="2.150.10.10">
    <property type="entry name" value="Serralysin-like metalloprotease, C-terminal"/>
    <property type="match status" value="2"/>
</dbReference>
<protein>
    <submittedName>
        <fullName evidence="6">Peptidase_M10_C</fullName>
    </submittedName>
</protein>
<keyword evidence="3" id="KW-0964">Secreted</keyword>
<dbReference type="PRINTS" id="PR00313">
    <property type="entry name" value="CABNDNGRPT"/>
</dbReference>
<comment type="cofactor">
    <cofactor evidence="1">
        <name>Ca(2+)</name>
        <dbReference type="ChEBI" id="CHEBI:29108"/>
    </cofactor>
</comment>
<dbReference type="InterPro" id="IPR011049">
    <property type="entry name" value="Serralysin-like_metalloprot_C"/>
</dbReference>
<evidence type="ECO:0000313" key="6">
    <source>
        <dbReference type="EMBL" id="AIA91516.1"/>
    </source>
</evidence>
<name>A0A060CFI3_9HYPH</name>